<keyword evidence="3" id="KW-1185">Reference proteome</keyword>
<evidence type="ECO:0000313" key="2">
    <source>
        <dbReference type="EMBL" id="KRG43198.1"/>
    </source>
</evidence>
<sequence>MKTADLVALFWIGTALGVLSCLIHRAWVTSAHSLLLVFAAAWLALVVYAIKRWRRALRRRRIGFLRPNPPSVTE</sequence>
<evidence type="ECO:0008006" key="4">
    <source>
        <dbReference type="Google" id="ProtNLM"/>
    </source>
</evidence>
<name>A0A0R0ANN3_9GAMM</name>
<dbReference type="Proteomes" id="UP000050836">
    <property type="component" value="Unassembled WGS sequence"/>
</dbReference>
<dbReference type="PROSITE" id="PS51257">
    <property type="entry name" value="PROKAR_LIPOPROTEIN"/>
    <property type="match status" value="1"/>
</dbReference>
<protein>
    <recommendedName>
        <fullName evidence="4">Transmembrane protein</fullName>
    </recommendedName>
</protein>
<proteinExistence type="predicted"/>
<dbReference type="AlphaFoldDB" id="A0A0R0ANN3"/>
<keyword evidence="1" id="KW-0472">Membrane</keyword>
<feature type="transmembrane region" description="Helical" evidence="1">
    <location>
        <begin position="31"/>
        <end position="50"/>
    </location>
</feature>
<gene>
    <name evidence="2" type="ORF">ARC78_07475</name>
</gene>
<comment type="caution">
    <text evidence="2">The sequence shown here is derived from an EMBL/GenBank/DDBJ whole genome shotgun (WGS) entry which is preliminary data.</text>
</comment>
<accession>A0A0R0ANN3</accession>
<dbReference type="RefSeq" id="WP_054657748.1">
    <property type="nucleotide sequence ID" value="NZ_BAZI01000036.1"/>
</dbReference>
<evidence type="ECO:0000256" key="1">
    <source>
        <dbReference type="SAM" id="Phobius"/>
    </source>
</evidence>
<evidence type="ECO:0000313" key="3">
    <source>
        <dbReference type="Proteomes" id="UP000050836"/>
    </source>
</evidence>
<dbReference type="EMBL" id="LLXS01000014">
    <property type="protein sequence ID" value="KRG43198.1"/>
    <property type="molecule type" value="Genomic_DNA"/>
</dbReference>
<reference evidence="2 3" key="1">
    <citation type="submission" date="2015-10" db="EMBL/GenBank/DDBJ databases">
        <title>Genome sequencing and analysis of members of genus Stenotrophomonas.</title>
        <authorList>
            <person name="Patil P.P."/>
            <person name="Midha S."/>
            <person name="Patil P.B."/>
        </authorList>
    </citation>
    <scope>NUCLEOTIDE SEQUENCE [LARGE SCALE GENOMIC DNA]</scope>
    <source>
        <strain evidence="2 3">JCM 9942</strain>
    </source>
</reference>
<organism evidence="2 3">
    <name type="scientific">Stenotrophomonas pictorum JCM 9942</name>
    <dbReference type="NCBI Taxonomy" id="1236960"/>
    <lineage>
        <taxon>Bacteria</taxon>
        <taxon>Pseudomonadati</taxon>
        <taxon>Pseudomonadota</taxon>
        <taxon>Gammaproteobacteria</taxon>
        <taxon>Lysobacterales</taxon>
        <taxon>Lysobacteraceae</taxon>
        <taxon>Stenotrophomonas</taxon>
    </lineage>
</organism>
<keyword evidence="1" id="KW-1133">Transmembrane helix</keyword>
<keyword evidence="1" id="KW-0812">Transmembrane</keyword>